<dbReference type="AlphaFoldDB" id="A0AA86V401"/>
<keyword evidence="5" id="KW-0853">WD repeat</keyword>
<evidence type="ECO:0000256" key="5">
    <source>
        <dbReference type="PROSITE-ProRule" id="PRU00221"/>
    </source>
</evidence>
<dbReference type="EMBL" id="CAXDID020000020">
    <property type="protein sequence ID" value="CAL5986392.1"/>
    <property type="molecule type" value="Genomic_DNA"/>
</dbReference>
<dbReference type="SMART" id="SM00320">
    <property type="entry name" value="WD40"/>
    <property type="match status" value="3"/>
</dbReference>
<feature type="repeat" description="WD" evidence="5">
    <location>
        <begin position="130"/>
        <end position="171"/>
    </location>
</feature>
<dbReference type="GO" id="GO:0003723">
    <property type="term" value="F:RNA binding"/>
    <property type="evidence" value="ECO:0007669"/>
    <property type="project" value="TreeGrafter"/>
</dbReference>
<evidence type="ECO:0000256" key="2">
    <source>
        <dbReference type="ARBA" id="ARBA00022664"/>
    </source>
</evidence>
<comment type="subcellular location">
    <subcellularLocation>
        <location evidence="1">Nucleus</location>
    </subcellularLocation>
</comment>
<evidence type="ECO:0000256" key="4">
    <source>
        <dbReference type="ARBA" id="ARBA00029851"/>
    </source>
</evidence>
<dbReference type="InterPro" id="IPR015943">
    <property type="entry name" value="WD40/YVTN_repeat-like_dom_sf"/>
</dbReference>
<name>A0AA86V401_9EUKA</name>
<dbReference type="GO" id="GO:0031124">
    <property type="term" value="P:mRNA 3'-end processing"/>
    <property type="evidence" value="ECO:0007669"/>
    <property type="project" value="InterPro"/>
</dbReference>
<keyword evidence="9" id="KW-1185">Reference proteome</keyword>
<keyword evidence="2" id="KW-0507">mRNA processing</keyword>
<evidence type="ECO:0000256" key="3">
    <source>
        <dbReference type="ARBA" id="ARBA00023242"/>
    </source>
</evidence>
<evidence type="ECO:0000313" key="9">
    <source>
        <dbReference type="Proteomes" id="UP001642409"/>
    </source>
</evidence>
<dbReference type="Gene3D" id="2.130.10.10">
    <property type="entry name" value="YVTN repeat-like/Quinoprotein amine dehydrogenase"/>
    <property type="match status" value="1"/>
</dbReference>
<reference evidence="6" key="1">
    <citation type="submission" date="2023-06" db="EMBL/GenBank/DDBJ databases">
        <authorList>
            <person name="Kurt Z."/>
        </authorList>
    </citation>
    <scope>NUCLEOTIDE SEQUENCE</scope>
</reference>
<evidence type="ECO:0000313" key="8">
    <source>
        <dbReference type="EMBL" id="CAL5989328.1"/>
    </source>
</evidence>
<dbReference type="EMBL" id="CAXDID020000023">
    <property type="protein sequence ID" value="CAL5989328.1"/>
    <property type="molecule type" value="Genomic_DNA"/>
</dbReference>
<reference evidence="7 9" key="2">
    <citation type="submission" date="2024-07" db="EMBL/GenBank/DDBJ databases">
        <authorList>
            <person name="Akdeniz Z."/>
        </authorList>
    </citation>
    <scope>NUCLEOTIDE SEQUENCE [LARGE SCALE GENOMIC DNA]</scope>
</reference>
<dbReference type="InterPro" id="IPR001680">
    <property type="entry name" value="WD40_rpt"/>
</dbReference>
<comment type="caution">
    <text evidence="6">The sequence shown here is derived from an EMBL/GenBank/DDBJ whole genome shotgun (WGS) entry which is preliminary data.</text>
</comment>
<dbReference type="GO" id="GO:0005848">
    <property type="term" value="C:mRNA cleavage stimulating factor complex"/>
    <property type="evidence" value="ECO:0007669"/>
    <property type="project" value="InterPro"/>
</dbReference>
<dbReference type="EMBL" id="CATOUU010001169">
    <property type="protein sequence ID" value="CAI9975357.1"/>
    <property type="molecule type" value="Genomic_DNA"/>
</dbReference>
<accession>A0AA86V401</accession>
<evidence type="ECO:0000313" key="6">
    <source>
        <dbReference type="EMBL" id="CAI9975357.1"/>
    </source>
</evidence>
<keyword evidence="3" id="KW-0539">Nucleus</keyword>
<evidence type="ECO:0000256" key="1">
    <source>
        <dbReference type="ARBA" id="ARBA00004123"/>
    </source>
</evidence>
<dbReference type="PANTHER" id="PTHR44133">
    <property type="entry name" value="CLEAVAGE STIMULATION FACTOR SUBUNIT 1"/>
    <property type="match status" value="1"/>
</dbReference>
<sequence>MNPLAELLLNECDFGAASLLPSNQIKLSEHDISHLQSNQQNQQLQQLQSVVATQLVTPLPQFAQTMEYCESKSKEKLNFARFSYNGLQIISGAKDHCCKVLDVTKARLDNQTKMQRQFNQGDTQRFRRTFYGHTDSVTDGCISPSHELLVSCSHDTELRFYNLSEADNDSLIYSETLGQLIQSMDFLSSSQLICGLENGQVLVFDLERRLNYATEIANNGSVRKLRAKKGTMGLLSADRYEQRDLRFNGPAQQILGQFNDFQMMQDRVLIASPIGGLVYDIRNTHQPMMQIPGMSLSCSSMFYDQYYLGIDPNGRLLIHTNDGSPVQYFDSQLQRKYNLSQVNGSPVEKTFCYIYDKTFYCVDAQ</sequence>
<gene>
    <name evidence="8" type="ORF">HINF_LOCUS10811</name>
    <name evidence="6" type="ORF">HINF_LOCUS63002</name>
    <name evidence="7" type="ORF">HINF_LOCUS9384</name>
</gene>
<dbReference type="Proteomes" id="UP001642409">
    <property type="component" value="Unassembled WGS sequence"/>
</dbReference>
<dbReference type="InterPro" id="IPR036322">
    <property type="entry name" value="WD40_repeat_dom_sf"/>
</dbReference>
<dbReference type="SUPFAM" id="SSF50978">
    <property type="entry name" value="WD40 repeat-like"/>
    <property type="match status" value="1"/>
</dbReference>
<proteinExistence type="predicted"/>
<protein>
    <recommendedName>
        <fullName evidence="4">Cleavage stimulation factor 50 kDa subunit</fullName>
    </recommendedName>
</protein>
<organism evidence="6">
    <name type="scientific">Hexamita inflata</name>
    <dbReference type="NCBI Taxonomy" id="28002"/>
    <lineage>
        <taxon>Eukaryota</taxon>
        <taxon>Metamonada</taxon>
        <taxon>Diplomonadida</taxon>
        <taxon>Hexamitidae</taxon>
        <taxon>Hexamitinae</taxon>
        <taxon>Hexamita</taxon>
    </lineage>
</organism>
<evidence type="ECO:0000313" key="7">
    <source>
        <dbReference type="EMBL" id="CAL5986392.1"/>
    </source>
</evidence>
<dbReference type="InterPro" id="IPR044633">
    <property type="entry name" value="CstF1-like"/>
</dbReference>
<dbReference type="PROSITE" id="PS50082">
    <property type="entry name" value="WD_REPEATS_2"/>
    <property type="match status" value="1"/>
</dbReference>
<dbReference type="PANTHER" id="PTHR44133:SF2">
    <property type="entry name" value="CLEAVAGE STIMULATION FACTOR SUBUNIT 1"/>
    <property type="match status" value="1"/>
</dbReference>
<dbReference type="Pfam" id="PF00400">
    <property type="entry name" value="WD40"/>
    <property type="match status" value="1"/>
</dbReference>